<dbReference type="InterPro" id="IPR036052">
    <property type="entry name" value="TrpB-like_PALP_sf"/>
</dbReference>
<keyword evidence="9 12" id="KW-0456">Lyase</keyword>
<dbReference type="Pfam" id="PF00291">
    <property type="entry name" value="PALP"/>
    <property type="match status" value="1"/>
</dbReference>
<gene>
    <name evidence="12" type="primary">MPUL0A06340</name>
    <name evidence="12" type="ORF">METSCH_A06340</name>
</gene>
<proteinExistence type="inferred from homology"/>
<dbReference type="EC" id="4.3.1.17" evidence="5"/>
<keyword evidence="6" id="KW-0312">Gluconeogenesis</keyword>
<comment type="catalytic activity">
    <reaction evidence="10">
        <text>L-serine = pyruvate + NH4(+)</text>
        <dbReference type="Rhea" id="RHEA:19169"/>
        <dbReference type="ChEBI" id="CHEBI:15361"/>
        <dbReference type="ChEBI" id="CHEBI:28938"/>
        <dbReference type="ChEBI" id="CHEBI:33384"/>
        <dbReference type="EC" id="4.3.1.17"/>
    </reaction>
</comment>
<feature type="domain" description="Tryptophan synthase beta chain-like PALP" evidence="11">
    <location>
        <begin position="48"/>
        <end position="344"/>
    </location>
</feature>
<evidence type="ECO:0000259" key="11">
    <source>
        <dbReference type="Pfam" id="PF00291"/>
    </source>
</evidence>
<evidence type="ECO:0000256" key="6">
    <source>
        <dbReference type="ARBA" id="ARBA00022432"/>
    </source>
</evidence>
<evidence type="ECO:0000256" key="2">
    <source>
        <dbReference type="ARBA" id="ARBA00004496"/>
    </source>
</evidence>
<dbReference type="Proteomes" id="UP000292447">
    <property type="component" value="Chromosome I"/>
</dbReference>
<dbReference type="GO" id="GO:0004794">
    <property type="term" value="F:threonine deaminase activity"/>
    <property type="evidence" value="ECO:0007669"/>
    <property type="project" value="TreeGrafter"/>
</dbReference>
<dbReference type="GO" id="GO:0003941">
    <property type="term" value="F:L-serine ammonia-lyase activity"/>
    <property type="evidence" value="ECO:0007669"/>
    <property type="project" value="UniProtKB-EC"/>
</dbReference>
<dbReference type="EMBL" id="CP034456">
    <property type="protein sequence ID" value="QBM86002.1"/>
    <property type="molecule type" value="Genomic_DNA"/>
</dbReference>
<dbReference type="InterPro" id="IPR000634">
    <property type="entry name" value="Ser/Thr_deHydtase_PyrdxlP-BS"/>
</dbReference>
<comment type="cofactor">
    <cofactor evidence="1">
        <name>pyridoxal 5'-phosphate</name>
        <dbReference type="ChEBI" id="CHEBI:597326"/>
    </cofactor>
</comment>
<dbReference type="GO" id="GO:0030170">
    <property type="term" value="F:pyridoxal phosphate binding"/>
    <property type="evidence" value="ECO:0007669"/>
    <property type="project" value="InterPro"/>
</dbReference>
<dbReference type="SUPFAM" id="SSF53686">
    <property type="entry name" value="Tryptophan synthase beta subunit-like PLP-dependent enzymes"/>
    <property type="match status" value="1"/>
</dbReference>
<dbReference type="PROSITE" id="PS00165">
    <property type="entry name" value="DEHYDRATASE_SER_THR"/>
    <property type="match status" value="1"/>
</dbReference>
<evidence type="ECO:0000256" key="10">
    <source>
        <dbReference type="ARBA" id="ARBA00049406"/>
    </source>
</evidence>
<keyword evidence="8" id="KW-0663">Pyridoxal phosphate</keyword>
<dbReference type="Gene3D" id="3.40.50.1100">
    <property type="match status" value="2"/>
</dbReference>
<dbReference type="PANTHER" id="PTHR48078">
    <property type="entry name" value="THREONINE DEHYDRATASE, MITOCHONDRIAL-RELATED"/>
    <property type="match status" value="1"/>
</dbReference>
<dbReference type="GO" id="GO:0006567">
    <property type="term" value="P:L-threonine catabolic process"/>
    <property type="evidence" value="ECO:0007669"/>
    <property type="project" value="TreeGrafter"/>
</dbReference>
<dbReference type="PANTHER" id="PTHR48078:SF2">
    <property type="entry name" value="CATABOLIC L-SERINE_THREONINE DEHYDRATASE"/>
    <property type="match status" value="1"/>
</dbReference>
<organism evidence="12 13">
    <name type="scientific">Metschnikowia aff. pulcherrima</name>
    <dbReference type="NCBI Taxonomy" id="2163413"/>
    <lineage>
        <taxon>Eukaryota</taxon>
        <taxon>Fungi</taxon>
        <taxon>Dikarya</taxon>
        <taxon>Ascomycota</taxon>
        <taxon>Saccharomycotina</taxon>
        <taxon>Pichiomycetes</taxon>
        <taxon>Metschnikowiaceae</taxon>
        <taxon>Metschnikowia</taxon>
    </lineage>
</organism>
<evidence type="ECO:0000256" key="9">
    <source>
        <dbReference type="ARBA" id="ARBA00023239"/>
    </source>
</evidence>
<dbReference type="InterPro" id="IPR050147">
    <property type="entry name" value="Ser/Thr_Dehydratase"/>
</dbReference>
<dbReference type="FunFam" id="3.40.50.1100:FF:000040">
    <property type="entry name" value="L-serine dehydratase, putative"/>
    <property type="match status" value="1"/>
</dbReference>
<evidence type="ECO:0000256" key="7">
    <source>
        <dbReference type="ARBA" id="ARBA00022490"/>
    </source>
</evidence>
<dbReference type="GO" id="GO:0006565">
    <property type="term" value="P:L-serine catabolic process"/>
    <property type="evidence" value="ECO:0007669"/>
    <property type="project" value="TreeGrafter"/>
</dbReference>
<dbReference type="AlphaFoldDB" id="A0A4P6XEZ8"/>
<accession>A0A4P6XEZ8</accession>
<evidence type="ECO:0000256" key="5">
    <source>
        <dbReference type="ARBA" id="ARBA00012093"/>
    </source>
</evidence>
<evidence type="ECO:0000256" key="4">
    <source>
        <dbReference type="ARBA" id="ARBA00010869"/>
    </source>
</evidence>
<keyword evidence="7" id="KW-0963">Cytoplasm</keyword>
<dbReference type="InterPro" id="IPR001926">
    <property type="entry name" value="TrpB-like_PALP"/>
</dbReference>
<keyword evidence="13" id="KW-1185">Reference proteome</keyword>
<comment type="pathway">
    <text evidence="3">Carbohydrate biosynthesis; gluconeogenesis.</text>
</comment>
<name>A0A4P6XEZ8_9ASCO</name>
<evidence type="ECO:0000313" key="13">
    <source>
        <dbReference type="Proteomes" id="UP000292447"/>
    </source>
</evidence>
<comment type="subcellular location">
    <subcellularLocation>
        <location evidence="2">Cytoplasm</location>
    </subcellularLocation>
</comment>
<reference evidence="13" key="1">
    <citation type="submission" date="2019-03" db="EMBL/GenBank/DDBJ databases">
        <title>Snf2 controls pulcherriminic acid biosynthesis and connects pigmentation and antifungal activity of the yeast Metschnikowia pulcherrima.</title>
        <authorList>
            <person name="Gore-Lloyd D."/>
            <person name="Sumann I."/>
            <person name="Brachmann A.O."/>
            <person name="Schneeberger K."/>
            <person name="Ortiz-Merino R.A."/>
            <person name="Moreno-Beltran M."/>
            <person name="Schlaefli M."/>
            <person name="Kirner P."/>
            <person name="Santos Kron A."/>
            <person name="Wolfe K.H."/>
            <person name="Piel J."/>
            <person name="Ahrens C.H."/>
            <person name="Henk D."/>
            <person name="Freimoser F.M."/>
        </authorList>
    </citation>
    <scope>NUCLEOTIDE SEQUENCE [LARGE SCALE GENOMIC DNA]</scope>
    <source>
        <strain evidence="13">APC 1.2</strain>
    </source>
</reference>
<evidence type="ECO:0000256" key="3">
    <source>
        <dbReference type="ARBA" id="ARBA00004742"/>
    </source>
</evidence>
<evidence type="ECO:0000313" key="12">
    <source>
        <dbReference type="EMBL" id="QBM86002.1"/>
    </source>
</evidence>
<evidence type="ECO:0000256" key="8">
    <source>
        <dbReference type="ARBA" id="ARBA00022898"/>
    </source>
</evidence>
<protein>
    <recommendedName>
        <fullName evidence="5">L-serine ammonia-lyase</fullName>
        <ecNumber evidence="5">4.3.1.17</ecNumber>
    </recommendedName>
</protein>
<comment type="similarity">
    <text evidence="4">Belongs to the serine/threonine dehydratase family.</text>
</comment>
<dbReference type="GO" id="GO:0006094">
    <property type="term" value="P:gluconeogenesis"/>
    <property type="evidence" value="ECO:0007669"/>
    <property type="project" value="UniProtKB-KW"/>
</dbReference>
<dbReference type="GO" id="GO:0005737">
    <property type="term" value="C:cytoplasm"/>
    <property type="evidence" value="ECO:0007669"/>
    <property type="project" value="UniProtKB-SubCell"/>
</dbReference>
<dbReference type="GO" id="GO:0009097">
    <property type="term" value="P:isoleucine biosynthetic process"/>
    <property type="evidence" value="ECO:0007669"/>
    <property type="project" value="TreeGrafter"/>
</dbReference>
<evidence type="ECO:0000256" key="1">
    <source>
        <dbReference type="ARBA" id="ARBA00001933"/>
    </source>
</evidence>
<dbReference type="STRING" id="2163413.A0A4P6XEZ8"/>
<sequence length="365" mass="39327">MLLTSYSIEPQMNDNNLLEASRDRICTQNPSVTTSLVDVTHILEQRVKLPCRVLFKNEFEQPSGSFKLRGIGNLIRTSIQKAGAISPSNIHVFASSGGNAGLAAAYASRYYNVKCTVVVPRNTLTHVVQKLKLFGALVVLHGASIGEADVHARSLLASCGDDVHTIYCHPFDNPLIWEGHSEIVDEIFSQIPCSDFHKVKGVACSVGGGGLYNGIMSGLKANGSSADCILVETKQAPTLTKAVEAGSVVRLDSPRSLASSLACSYVSGPTLELFQDQGVNKSHLTTIDDMDAVKASIMYYNDFGTLVEPACGAALSVVYNHIAYLEKCLPDLNKDDIVVIVVCGGSCTNEEVLSDYRKMIRESHI</sequence>